<keyword evidence="1" id="KW-0732">Signal</keyword>
<accession>A0A410H2A6</accession>
<feature type="chain" id="PRO_5019062522" evidence="1">
    <location>
        <begin position="29"/>
        <end position="306"/>
    </location>
</feature>
<reference evidence="2 3" key="1">
    <citation type="journal article" date="2018" name="Environ. Microbiol.">
        <title>Genomes of ubiquitous marine and hypersaline Hydrogenovibrio, Thiomicrorhabdus and Thiomicrospira spp. encode a diversity of mechanisms to sustain chemolithoautotrophy in heterogeneous environments.</title>
        <authorList>
            <person name="Scott K.M."/>
            <person name="Williams J."/>
            <person name="Porter C.M.B."/>
            <person name="Russel S."/>
            <person name="Harmer T.L."/>
            <person name="Paul J.H."/>
            <person name="Antonen K.M."/>
            <person name="Bridges M.K."/>
            <person name="Camper G.J."/>
            <person name="Campla C.K."/>
            <person name="Casella L.G."/>
            <person name="Chase E."/>
            <person name="Conrad J.W."/>
            <person name="Cruz M.C."/>
            <person name="Dunlap D.S."/>
            <person name="Duran L."/>
            <person name="Fahsbender E.M."/>
            <person name="Goldsmith D.B."/>
            <person name="Keeley R.F."/>
            <person name="Kondoff M.R."/>
            <person name="Kussy B.I."/>
            <person name="Lane M.K."/>
            <person name="Lawler S."/>
            <person name="Leigh B.A."/>
            <person name="Lewis C."/>
            <person name="Lostal L.M."/>
            <person name="Marking D."/>
            <person name="Mancera P.A."/>
            <person name="McClenthan E.C."/>
            <person name="McIntyre E.A."/>
            <person name="Mine J.A."/>
            <person name="Modi S."/>
            <person name="Moore B.D."/>
            <person name="Morgan W.A."/>
            <person name="Nelson K.M."/>
            <person name="Nguyen K.N."/>
            <person name="Ogburn N."/>
            <person name="Parrino D.G."/>
            <person name="Pedapudi A.D."/>
            <person name="Pelham R.P."/>
            <person name="Preece A.M."/>
            <person name="Rampersad E.A."/>
            <person name="Richardson J.C."/>
            <person name="Rodgers C.M."/>
            <person name="Schaffer B.L."/>
            <person name="Sheridan N.E."/>
            <person name="Solone M.R."/>
            <person name="Staley Z.R."/>
            <person name="Tabuchi M."/>
            <person name="Waide R.J."/>
            <person name="Wanjugi P.W."/>
            <person name="Young S."/>
            <person name="Clum A."/>
            <person name="Daum C."/>
            <person name="Huntemann M."/>
            <person name="Ivanova N."/>
            <person name="Kyrpides N."/>
            <person name="Mikhailova N."/>
            <person name="Palaniappan K."/>
            <person name="Pillay M."/>
            <person name="Reddy T.B.K."/>
            <person name="Shapiro N."/>
            <person name="Stamatis D."/>
            <person name="Varghese N."/>
            <person name="Woyke T."/>
            <person name="Boden R."/>
            <person name="Freyermuth S.K."/>
            <person name="Kerfeld C.A."/>
        </authorList>
    </citation>
    <scope>NUCLEOTIDE SEQUENCE [LARGE SCALE GENOMIC DNA]</scope>
    <source>
        <strain evidence="2 3">JR-2</strain>
    </source>
</reference>
<evidence type="ECO:0000313" key="3">
    <source>
        <dbReference type="Proteomes" id="UP000285478"/>
    </source>
</evidence>
<dbReference type="PANTHER" id="PTHR35841">
    <property type="entry name" value="PHOSPHONATES-BINDING PERIPLASMIC PROTEIN"/>
    <property type="match status" value="1"/>
</dbReference>
<dbReference type="PANTHER" id="PTHR35841:SF1">
    <property type="entry name" value="PHOSPHONATES-BINDING PERIPLASMIC PROTEIN"/>
    <property type="match status" value="1"/>
</dbReference>
<dbReference type="SUPFAM" id="SSF53850">
    <property type="entry name" value="Periplasmic binding protein-like II"/>
    <property type="match status" value="1"/>
</dbReference>
<sequence length="306" mass="34838">MHCCKKIFLVFLSFIFISLNGCSDSSNATPKLQYADTPPILENVYIFGVHPLHNPKRLFEIYQPMVDYINARLEGGQLRLEASRNYRAYNEKLFHGHFDFALPNPYQTVASLKHGYSVFGKMADDANFRGIILVRKDSSIRKVSDLKGKSVSYPAPTALAATIMPQWYLHEHGLNINQDITNHYVGSQESSIMNVYLGKTDAASTWPPPWQAFIKERPEVAEKVMVKWETPHLVNNGLVVKENVPEKILQQVGDIIFHLQDTPEGQTILSSMELSHYEPATNTTYQPVETFLAEFEKDVRPIRLQP</sequence>
<feature type="signal peptide" evidence="1">
    <location>
        <begin position="1"/>
        <end position="28"/>
    </location>
</feature>
<name>A0A410H2A6_9GAMM</name>
<evidence type="ECO:0000313" key="2">
    <source>
        <dbReference type="EMBL" id="QAB15042.1"/>
    </source>
</evidence>
<protein>
    <submittedName>
        <fullName evidence="2">Phosphonate ABC transporter substrate-binding protein</fullName>
    </submittedName>
</protein>
<dbReference type="Pfam" id="PF12974">
    <property type="entry name" value="Phosphonate-bd"/>
    <property type="match status" value="1"/>
</dbReference>
<evidence type="ECO:0000256" key="1">
    <source>
        <dbReference type="SAM" id="SignalP"/>
    </source>
</evidence>
<dbReference type="KEGG" id="htr:EPV75_04825"/>
<dbReference type="EMBL" id="CP035033">
    <property type="protein sequence ID" value="QAB15042.1"/>
    <property type="molecule type" value="Genomic_DNA"/>
</dbReference>
<gene>
    <name evidence="2" type="ORF">EPV75_04825</name>
</gene>
<dbReference type="Gene3D" id="3.40.190.10">
    <property type="entry name" value="Periplasmic binding protein-like II"/>
    <property type="match status" value="2"/>
</dbReference>
<keyword evidence="3" id="KW-1185">Reference proteome</keyword>
<organism evidence="2 3">
    <name type="scientific">Hydrogenovibrio thermophilus</name>
    <dbReference type="NCBI Taxonomy" id="265883"/>
    <lineage>
        <taxon>Bacteria</taxon>
        <taxon>Pseudomonadati</taxon>
        <taxon>Pseudomonadota</taxon>
        <taxon>Gammaproteobacteria</taxon>
        <taxon>Thiotrichales</taxon>
        <taxon>Piscirickettsiaceae</taxon>
        <taxon>Hydrogenovibrio</taxon>
    </lineage>
</organism>
<dbReference type="AlphaFoldDB" id="A0A410H2A6"/>
<dbReference type="Proteomes" id="UP000285478">
    <property type="component" value="Chromosome"/>
</dbReference>
<proteinExistence type="predicted"/>